<dbReference type="AlphaFoldDB" id="A0A2S8GPP7"/>
<protein>
    <recommendedName>
        <fullName evidence="3">Glycosyl transferase</fullName>
    </recommendedName>
</protein>
<sequence>MNSRSIAYAQICLNSLLQNSLDPLHLVVIGDDDNDAQKVQSFCDTLVPLVPSQHKIDVIGKSAIDKIATSALDRYPLTRMFREGHPCWRKLTDPLLLAQSDELIVIDPDVFFPNIFQFPKTPNNGVLLMWQSSNCLHPPDAVRTAFTVGLALADHTDIGVCQFQRGSVTLQLLESILGSFGDFDFPRSAHIESIIWAAIALEIGGGYLAPNRWICWNHSLYKRIAIRLGANPSSYLQGLNLSEAYCLHLGGKIKTFAPNAFSDYKFGEQPLDAYDSATAPFQPYSISKFERKMRTRQLIRAAGFYAVFGEN</sequence>
<evidence type="ECO:0008006" key="3">
    <source>
        <dbReference type="Google" id="ProtNLM"/>
    </source>
</evidence>
<evidence type="ECO:0000313" key="1">
    <source>
        <dbReference type="EMBL" id="PQO45974.1"/>
    </source>
</evidence>
<dbReference type="EMBL" id="PUHZ01000012">
    <property type="protein sequence ID" value="PQO45974.1"/>
    <property type="molecule type" value="Genomic_DNA"/>
</dbReference>
<evidence type="ECO:0000313" key="2">
    <source>
        <dbReference type="Proteomes" id="UP000237819"/>
    </source>
</evidence>
<dbReference type="Proteomes" id="UP000237819">
    <property type="component" value="Unassembled WGS sequence"/>
</dbReference>
<proteinExistence type="predicted"/>
<reference evidence="1 2" key="1">
    <citation type="submission" date="2018-02" db="EMBL/GenBank/DDBJ databases">
        <title>Comparative genomes isolates from brazilian mangrove.</title>
        <authorList>
            <person name="Araujo J.E."/>
            <person name="Taketani R.G."/>
            <person name="Silva M.C.P."/>
            <person name="Loureco M.V."/>
            <person name="Andreote F.D."/>
        </authorList>
    </citation>
    <scope>NUCLEOTIDE SEQUENCE [LARGE SCALE GENOMIC DNA]</scope>
    <source>
        <strain evidence="1 2">Nap-Phe MGV</strain>
    </source>
</reference>
<accession>A0A2S8GPP7</accession>
<dbReference type="OrthoDB" id="111634at2"/>
<comment type="caution">
    <text evidence="1">The sequence shown here is derived from an EMBL/GenBank/DDBJ whole genome shotgun (WGS) entry which is preliminary data.</text>
</comment>
<organism evidence="1 2">
    <name type="scientific">Blastopirellula marina</name>
    <dbReference type="NCBI Taxonomy" id="124"/>
    <lineage>
        <taxon>Bacteria</taxon>
        <taxon>Pseudomonadati</taxon>
        <taxon>Planctomycetota</taxon>
        <taxon>Planctomycetia</taxon>
        <taxon>Pirellulales</taxon>
        <taxon>Pirellulaceae</taxon>
        <taxon>Blastopirellula</taxon>
    </lineage>
</organism>
<dbReference type="RefSeq" id="WP_105335674.1">
    <property type="nucleotide sequence ID" value="NZ_PUHZ01000012.1"/>
</dbReference>
<gene>
    <name evidence="1" type="ORF">C5Y93_12035</name>
</gene>
<name>A0A2S8GPP7_9BACT</name>